<dbReference type="InterPro" id="IPR018972">
    <property type="entry name" value="Sas10_C_dom"/>
</dbReference>
<comment type="similarity">
    <text evidence="2">Belongs to the SAS10 family.</text>
</comment>
<reference evidence="7" key="1">
    <citation type="submission" date="2019-03" db="EMBL/GenBank/DDBJ databases">
        <title>Long read genome sequence of the mycoparasitic Pythium oligandrum ATCC 38472 isolated from sugarbeet rhizosphere.</title>
        <authorList>
            <person name="Gaulin E."/>
        </authorList>
    </citation>
    <scope>NUCLEOTIDE SEQUENCE</scope>
    <source>
        <strain evidence="7">ATCC 38472_TT</strain>
    </source>
</reference>
<feature type="region of interest" description="Disordered" evidence="5">
    <location>
        <begin position="1"/>
        <end position="180"/>
    </location>
</feature>
<sequence length="507" mass="57825">MGRKGRHTARTGDGGAELRLQKQRVKEAERAQKEAELEFYDDPSENDASDDAESDGSEFGNEEEVLQLGESEEEESDEQDGDDEEEDDEEVDEFGNEEEKKRIDKMDAKWGKSRKNFYSADTAEFELEDDEEVAKDEENAALELQRKQATMMDDEDFGLDEEEDDEEADEEDEEQAPVDDEDLLGDQLADISMLVDEGDSASMEQVRKDFSKMTKKDKLLIVNQTAPELLGLSAEMESTMKELKEVVTPAILKLKEVRRRTKAYNTGLQYLVTRQNLMLNYIANISFYLLLRAEGKSVTDHPVLQHLLSLKKQMNKLQEVDDAVNTQLHDLLTQEFPEEDEDDGLDKFFQQQRKRTNTQSSKRVAATEAAKPSKKAKKSYGVSQAEKDEAEQFYEAALREKEALDQAKKQFYSHEKPGLASSDEEDSDEDDGGKRGASFEIIKNKGLKAHKNKLNRNPRVKKRMQYRKAVIRRKGQVRDVRVGEAGRYGGESTGIKSNLTRSRKLRN</sequence>
<dbReference type="EMBL" id="SPLM01000001">
    <property type="protein sequence ID" value="TMW69346.1"/>
    <property type="molecule type" value="Genomic_DNA"/>
</dbReference>
<feature type="compositionally biased region" description="Acidic residues" evidence="5">
    <location>
        <begin position="37"/>
        <end position="96"/>
    </location>
</feature>
<dbReference type="InterPro" id="IPR007146">
    <property type="entry name" value="Sas10/Utp3/C1D"/>
</dbReference>
<evidence type="ECO:0000256" key="2">
    <source>
        <dbReference type="ARBA" id="ARBA00010979"/>
    </source>
</evidence>
<dbReference type="PANTHER" id="PTHR13237">
    <property type="entry name" value="SOMETHING ABOUT SILENCING PROTEIN 10-RELATED"/>
    <property type="match status" value="1"/>
</dbReference>
<dbReference type="Proteomes" id="UP000794436">
    <property type="component" value="Unassembled WGS sequence"/>
</dbReference>
<feature type="compositionally biased region" description="Acidic residues" evidence="5">
    <location>
        <begin position="152"/>
        <end position="180"/>
    </location>
</feature>
<feature type="domain" description="Sas10 C-terminal" evidence="6">
    <location>
        <begin position="432"/>
        <end position="505"/>
    </location>
</feature>
<dbReference type="AlphaFoldDB" id="A0A8K1FNF9"/>
<protein>
    <recommendedName>
        <fullName evidence="6">Sas10 C-terminal domain-containing protein</fullName>
    </recommendedName>
</protein>
<dbReference type="GO" id="GO:0032040">
    <property type="term" value="C:small-subunit processome"/>
    <property type="evidence" value="ECO:0007669"/>
    <property type="project" value="TreeGrafter"/>
</dbReference>
<evidence type="ECO:0000256" key="3">
    <source>
        <dbReference type="ARBA" id="ARBA00022553"/>
    </source>
</evidence>
<keyword evidence="8" id="KW-1185">Reference proteome</keyword>
<comment type="caution">
    <text evidence="7">The sequence shown here is derived from an EMBL/GenBank/DDBJ whole genome shotgun (WGS) entry which is preliminary data.</text>
</comment>
<feature type="compositionally biased region" description="Basic and acidic residues" evidence="5">
    <location>
        <begin position="97"/>
        <end position="110"/>
    </location>
</feature>
<feature type="region of interest" description="Disordered" evidence="5">
    <location>
        <begin position="351"/>
        <end position="386"/>
    </location>
</feature>
<feature type="region of interest" description="Disordered" evidence="5">
    <location>
        <begin position="412"/>
        <end position="447"/>
    </location>
</feature>
<gene>
    <name evidence="7" type="ORF">Poli38472_001502</name>
</gene>
<evidence type="ECO:0000256" key="4">
    <source>
        <dbReference type="ARBA" id="ARBA00023242"/>
    </source>
</evidence>
<feature type="compositionally biased region" description="Basic and acidic residues" evidence="5">
    <location>
        <begin position="24"/>
        <end position="36"/>
    </location>
</feature>
<feature type="compositionally biased region" description="Acidic residues" evidence="5">
    <location>
        <begin position="123"/>
        <end position="135"/>
    </location>
</feature>
<dbReference type="GO" id="GO:0000462">
    <property type="term" value="P:maturation of SSU-rRNA from tricistronic rRNA transcript (SSU-rRNA, 5.8S rRNA, LSU-rRNA)"/>
    <property type="evidence" value="ECO:0007669"/>
    <property type="project" value="TreeGrafter"/>
</dbReference>
<dbReference type="OrthoDB" id="1924577at2759"/>
<keyword evidence="3" id="KW-0597">Phosphoprotein</keyword>
<dbReference type="Pfam" id="PF04000">
    <property type="entry name" value="Sas10_Utp3"/>
    <property type="match status" value="1"/>
</dbReference>
<evidence type="ECO:0000313" key="7">
    <source>
        <dbReference type="EMBL" id="TMW69346.1"/>
    </source>
</evidence>
<evidence type="ECO:0000256" key="5">
    <source>
        <dbReference type="SAM" id="MobiDB-lite"/>
    </source>
</evidence>
<name>A0A8K1FNF9_PYTOL</name>
<comment type="subcellular location">
    <subcellularLocation>
        <location evidence="1">Nucleus</location>
    </subcellularLocation>
</comment>
<feature type="compositionally biased region" description="Acidic residues" evidence="5">
    <location>
        <begin position="422"/>
        <end position="431"/>
    </location>
</feature>
<evidence type="ECO:0000256" key="1">
    <source>
        <dbReference type="ARBA" id="ARBA00004123"/>
    </source>
</evidence>
<proteinExistence type="inferred from homology"/>
<evidence type="ECO:0000259" key="6">
    <source>
        <dbReference type="Pfam" id="PF09368"/>
    </source>
</evidence>
<dbReference type="PANTHER" id="PTHR13237:SF8">
    <property type="entry name" value="SOMETHING ABOUT SILENCING PROTEIN 10"/>
    <property type="match status" value="1"/>
</dbReference>
<dbReference type="Pfam" id="PF09368">
    <property type="entry name" value="Sas10"/>
    <property type="match status" value="1"/>
</dbReference>
<organism evidence="7 8">
    <name type="scientific">Pythium oligandrum</name>
    <name type="common">Mycoparasitic fungus</name>
    <dbReference type="NCBI Taxonomy" id="41045"/>
    <lineage>
        <taxon>Eukaryota</taxon>
        <taxon>Sar</taxon>
        <taxon>Stramenopiles</taxon>
        <taxon>Oomycota</taxon>
        <taxon>Peronosporomycetes</taxon>
        <taxon>Pythiales</taxon>
        <taxon>Pythiaceae</taxon>
        <taxon>Pythium</taxon>
    </lineage>
</organism>
<feature type="region of interest" description="Disordered" evidence="5">
    <location>
        <begin position="482"/>
        <end position="507"/>
    </location>
</feature>
<evidence type="ECO:0000313" key="8">
    <source>
        <dbReference type="Proteomes" id="UP000794436"/>
    </source>
</evidence>
<keyword evidence="4" id="KW-0539">Nucleus</keyword>
<accession>A0A8K1FNF9</accession>